<reference evidence="1 2" key="1">
    <citation type="submission" date="2019-10" db="EMBL/GenBank/DDBJ databases">
        <title>Assembly and Annotation for the nematode Trichostrongylus colubriformis.</title>
        <authorList>
            <person name="Martin J."/>
        </authorList>
    </citation>
    <scope>NUCLEOTIDE SEQUENCE [LARGE SCALE GENOMIC DNA]</scope>
    <source>
        <strain evidence="1">G859</strain>
        <tissue evidence="1">Whole worm</tissue>
    </source>
</reference>
<accession>A0AAN8FUQ1</accession>
<dbReference type="Proteomes" id="UP001331761">
    <property type="component" value="Unassembled WGS sequence"/>
</dbReference>
<protein>
    <submittedName>
        <fullName evidence="1">Uncharacterized protein</fullName>
    </submittedName>
</protein>
<keyword evidence="2" id="KW-1185">Reference proteome</keyword>
<dbReference type="AlphaFoldDB" id="A0AAN8FUQ1"/>
<sequence>MGSITTLVEFLRSEFSSIQDITDEWASSSAEGNYTDFPAISTVFTPSFYEDDRVTLLLRQLYINLAKFEEECDDPNVWNELTNVDISGRQLCVLLWFSIEWALEKN</sequence>
<evidence type="ECO:0000313" key="1">
    <source>
        <dbReference type="EMBL" id="KAK5984967.1"/>
    </source>
</evidence>
<evidence type="ECO:0000313" key="2">
    <source>
        <dbReference type="Proteomes" id="UP001331761"/>
    </source>
</evidence>
<dbReference type="EMBL" id="WIXE01002265">
    <property type="protein sequence ID" value="KAK5984967.1"/>
    <property type="molecule type" value="Genomic_DNA"/>
</dbReference>
<feature type="non-terminal residue" evidence="1">
    <location>
        <position position="106"/>
    </location>
</feature>
<comment type="caution">
    <text evidence="1">The sequence shown here is derived from an EMBL/GenBank/DDBJ whole genome shotgun (WGS) entry which is preliminary data.</text>
</comment>
<organism evidence="1 2">
    <name type="scientific">Trichostrongylus colubriformis</name>
    <name type="common">Black scour worm</name>
    <dbReference type="NCBI Taxonomy" id="6319"/>
    <lineage>
        <taxon>Eukaryota</taxon>
        <taxon>Metazoa</taxon>
        <taxon>Ecdysozoa</taxon>
        <taxon>Nematoda</taxon>
        <taxon>Chromadorea</taxon>
        <taxon>Rhabditida</taxon>
        <taxon>Rhabditina</taxon>
        <taxon>Rhabditomorpha</taxon>
        <taxon>Strongyloidea</taxon>
        <taxon>Trichostrongylidae</taxon>
        <taxon>Trichostrongylus</taxon>
    </lineage>
</organism>
<name>A0AAN8FUQ1_TRICO</name>
<gene>
    <name evidence="1" type="ORF">GCK32_008371</name>
</gene>
<proteinExistence type="predicted"/>